<evidence type="ECO:0000313" key="4">
    <source>
        <dbReference type="Proteomes" id="UP000245410"/>
    </source>
</evidence>
<dbReference type="InterPro" id="IPR001387">
    <property type="entry name" value="Cro/C1-type_HTH"/>
</dbReference>
<dbReference type="InterPro" id="IPR011051">
    <property type="entry name" value="RmlC_Cupin_sf"/>
</dbReference>
<dbReference type="Pfam" id="PF07883">
    <property type="entry name" value="Cupin_2"/>
    <property type="match status" value="1"/>
</dbReference>
<dbReference type="PANTHER" id="PTHR46797">
    <property type="entry name" value="HTH-TYPE TRANSCRIPTIONAL REGULATOR"/>
    <property type="match status" value="1"/>
</dbReference>
<dbReference type="Gene3D" id="2.60.120.10">
    <property type="entry name" value="Jelly Rolls"/>
    <property type="match status" value="1"/>
</dbReference>
<protein>
    <submittedName>
        <fullName evidence="3">XRE family transcriptional regulator</fullName>
    </submittedName>
</protein>
<dbReference type="InterPro" id="IPR013096">
    <property type="entry name" value="Cupin_2"/>
</dbReference>
<evidence type="ECO:0000313" key="3">
    <source>
        <dbReference type="EMBL" id="PWR04960.1"/>
    </source>
</evidence>
<dbReference type="Pfam" id="PF01381">
    <property type="entry name" value="HTH_3"/>
    <property type="match status" value="1"/>
</dbReference>
<dbReference type="Gene3D" id="1.10.260.40">
    <property type="entry name" value="lambda repressor-like DNA-binding domains"/>
    <property type="match status" value="1"/>
</dbReference>
<keyword evidence="1" id="KW-0238">DNA-binding</keyword>
<organism evidence="3 4">
    <name type="scientific">Micromonospora acroterricola</name>
    <dbReference type="NCBI Taxonomy" id="2202421"/>
    <lineage>
        <taxon>Bacteria</taxon>
        <taxon>Bacillati</taxon>
        <taxon>Actinomycetota</taxon>
        <taxon>Actinomycetes</taxon>
        <taxon>Micromonosporales</taxon>
        <taxon>Micromonosporaceae</taxon>
        <taxon>Micromonospora</taxon>
    </lineage>
</organism>
<dbReference type="SUPFAM" id="SSF51182">
    <property type="entry name" value="RmlC-like cupins"/>
    <property type="match status" value="1"/>
</dbReference>
<dbReference type="InterPro" id="IPR014710">
    <property type="entry name" value="RmlC-like_jellyroll"/>
</dbReference>
<proteinExistence type="predicted"/>
<dbReference type="SUPFAM" id="SSF47413">
    <property type="entry name" value="lambda repressor-like DNA-binding domains"/>
    <property type="match status" value="1"/>
</dbReference>
<dbReference type="InterPro" id="IPR010982">
    <property type="entry name" value="Lambda_DNA-bd_dom_sf"/>
</dbReference>
<accession>A0A317CS25</accession>
<reference evidence="3 4" key="1">
    <citation type="submission" date="2018-05" db="EMBL/GenBank/DDBJ databases">
        <title>Micromonospora atacamensis sp. nov., a novel actinobacteria isolated from high altitude Atacama Desert soil.</title>
        <authorList>
            <person name="Carro L."/>
            <person name="Golinska P."/>
            <person name="Klenk H.-P."/>
            <person name="Goodfellow M."/>
        </authorList>
    </citation>
    <scope>NUCLEOTIDE SEQUENCE [LARGE SCALE GENOMIC DNA]</scope>
    <source>
        <strain evidence="3 4">5R2A7</strain>
    </source>
</reference>
<dbReference type="OrthoDB" id="513181at2"/>
<evidence type="ECO:0000256" key="1">
    <source>
        <dbReference type="ARBA" id="ARBA00023125"/>
    </source>
</evidence>
<dbReference type="AlphaFoldDB" id="A0A317CS25"/>
<keyword evidence="4" id="KW-1185">Reference proteome</keyword>
<dbReference type="GO" id="GO:0003677">
    <property type="term" value="F:DNA binding"/>
    <property type="evidence" value="ECO:0007669"/>
    <property type="project" value="UniProtKB-KW"/>
</dbReference>
<dbReference type="PANTHER" id="PTHR46797:SF1">
    <property type="entry name" value="METHYLPHOSPHONATE SYNTHASE"/>
    <property type="match status" value="1"/>
</dbReference>
<dbReference type="InterPro" id="IPR050807">
    <property type="entry name" value="TransReg_Diox_bact_type"/>
</dbReference>
<dbReference type="Proteomes" id="UP000245410">
    <property type="component" value="Unassembled WGS sequence"/>
</dbReference>
<dbReference type="PROSITE" id="PS50943">
    <property type="entry name" value="HTH_CROC1"/>
    <property type="match status" value="1"/>
</dbReference>
<sequence>MAPVAHVDLSEVVRQRIRGLRQARGWSLDSLAARCHISPSTLSRIETGHRRIDLDQLVALARELGTTIDHLVEPVDDADVIIRPLQHQEPGLTTWVLSRDAAQHGGRLVAKMRITPDRRTGPGHLAVHPGWEWFTVLSGTVVLHLGGRQMTVDAGEAAEFSTMIPHSIGALDGPVEILTMFDQDGERAHTESSGHAPDTD</sequence>
<dbReference type="GO" id="GO:0005829">
    <property type="term" value="C:cytosol"/>
    <property type="evidence" value="ECO:0007669"/>
    <property type="project" value="TreeGrafter"/>
</dbReference>
<name>A0A317CS25_9ACTN</name>
<comment type="caution">
    <text evidence="3">The sequence shown here is derived from an EMBL/GenBank/DDBJ whole genome shotgun (WGS) entry which is preliminary data.</text>
</comment>
<gene>
    <name evidence="3" type="ORF">DKT68_29285</name>
</gene>
<dbReference type="CDD" id="cd00093">
    <property type="entry name" value="HTH_XRE"/>
    <property type="match status" value="1"/>
</dbReference>
<evidence type="ECO:0000259" key="2">
    <source>
        <dbReference type="PROSITE" id="PS50943"/>
    </source>
</evidence>
<dbReference type="CDD" id="cd02209">
    <property type="entry name" value="cupin_XRE_C"/>
    <property type="match status" value="1"/>
</dbReference>
<dbReference type="GO" id="GO:0003700">
    <property type="term" value="F:DNA-binding transcription factor activity"/>
    <property type="evidence" value="ECO:0007669"/>
    <property type="project" value="TreeGrafter"/>
</dbReference>
<dbReference type="SMART" id="SM00530">
    <property type="entry name" value="HTH_XRE"/>
    <property type="match status" value="1"/>
</dbReference>
<dbReference type="EMBL" id="QGKR01000350">
    <property type="protein sequence ID" value="PWR04960.1"/>
    <property type="molecule type" value="Genomic_DNA"/>
</dbReference>
<feature type="domain" description="HTH cro/C1-type" evidence="2">
    <location>
        <begin position="17"/>
        <end position="71"/>
    </location>
</feature>